<dbReference type="VEuPathDB" id="FungiDB:B9J08_003261"/>
<keyword evidence="6" id="KW-0560">Oxidoreductase</keyword>
<dbReference type="PROSITE" id="PS51808">
    <property type="entry name" value="CHCH"/>
    <property type="match status" value="1"/>
</dbReference>
<dbReference type="InterPro" id="IPR010625">
    <property type="entry name" value="CHCH"/>
</dbReference>
<evidence type="ECO:0000313" key="14">
    <source>
        <dbReference type="EMBL" id="KNE01144.1"/>
    </source>
</evidence>
<dbReference type="PANTHER" id="PTHR21622">
    <property type="entry name" value="COILED-COIL-HELIX-COILED-COIL-HELIX DOMAIN CONTAINING 4"/>
    <property type="match status" value="1"/>
</dbReference>
<feature type="compositionally biased region" description="Basic and acidic residues" evidence="12">
    <location>
        <begin position="29"/>
        <end position="49"/>
    </location>
</feature>
<evidence type="ECO:0000256" key="5">
    <source>
        <dbReference type="ARBA" id="ARBA00022927"/>
    </source>
</evidence>
<dbReference type="GO" id="GO:0015035">
    <property type="term" value="F:protein-disulfide reductase activity"/>
    <property type="evidence" value="ECO:0007669"/>
    <property type="project" value="InterPro"/>
</dbReference>
<keyword evidence="5" id="KW-0653">Protein transport</keyword>
<comment type="subcellular location">
    <subcellularLocation>
        <location evidence="2">Mitochondrion inner membrane</location>
        <topology evidence="2">Single-pass type II membrane protein</topology>
        <orientation evidence="2">Intermembrane side</orientation>
    </subcellularLocation>
</comment>
<feature type="region of interest" description="Disordered" evidence="12">
    <location>
        <begin position="129"/>
        <end position="212"/>
    </location>
</feature>
<evidence type="ECO:0000256" key="11">
    <source>
        <dbReference type="ARBA" id="ARBA00033150"/>
    </source>
</evidence>
<comment type="caution">
    <text evidence="14">The sequence shown here is derived from an EMBL/GenBank/DDBJ whole genome shotgun (WGS) entry which is preliminary data.</text>
</comment>
<keyword evidence="9" id="KW-1015">Disulfide bond</keyword>
<dbReference type="VEuPathDB" id="FungiDB:CJI96_0001798"/>
<proteinExistence type="predicted"/>
<evidence type="ECO:0000256" key="1">
    <source>
        <dbReference type="ARBA" id="ARBA00001973"/>
    </source>
</evidence>
<evidence type="ECO:0000256" key="12">
    <source>
        <dbReference type="SAM" id="MobiDB-lite"/>
    </source>
</evidence>
<evidence type="ECO:0000256" key="4">
    <source>
        <dbReference type="ARBA" id="ARBA00022448"/>
    </source>
</evidence>
<evidence type="ECO:0000256" key="6">
    <source>
        <dbReference type="ARBA" id="ARBA00023002"/>
    </source>
</evidence>
<feature type="compositionally biased region" description="Acidic residues" evidence="12">
    <location>
        <begin position="129"/>
        <end position="142"/>
    </location>
</feature>
<dbReference type="EMBL" id="LGST01000016">
    <property type="protein sequence ID" value="KNE01144.1"/>
    <property type="molecule type" value="Genomic_DNA"/>
</dbReference>
<dbReference type="VEuPathDB" id="FungiDB:CJJ09_000844"/>
<dbReference type="Proteomes" id="UP000037122">
    <property type="component" value="Unassembled WGS sequence"/>
</dbReference>
<dbReference type="GO" id="GO:0045041">
    <property type="term" value="P:protein import into mitochondrial intermembrane space"/>
    <property type="evidence" value="ECO:0007669"/>
    <property type="project" value="InterPro"/>
</dbReference>
<evidence type="ECO:0000313" key="15">
    <source>
        <dbReference type="Proteomes" id="UP000037122"/>
    </source>
</evidence>
<evidence type="ECO:0000259" key="13">
    <source>
        <dbReference type="Pfam" id="PF06747"/>
    </source>
</evidence>
<evidence type="ECO:0000256" key="9">
    <source>
        <dbReference type="ARBA" id="ARBA00023157"/>
    </source>
</evidence>
<dbReference type="GO" id="GO:0005758">
    <property type="term" value="C:mitochondrial intermembrane space"/>
    <property type="evidence" value="ECO:0007669"/>
    <property type="project" value="TreeGrafter"/>
</dbReference>
<keyword evidence="10" id="KW-0676">Redox-active center</keyword>
<dbReference type="PANTHER" id="PTHR21622:SF0">
    <property type="entry name" value="COILED-COIL-HELIX-COILED-COIL-HELIX DOMAIN CONTAINING 4"/>
    <property type="match status" value="1"/>
</dbReference>
<dbReference type="GO" id="GO:0005743">
    <property type="term" value="C:mitochondrial inner membrane"/>
    <property type="evidence" value="ECO:0007669"/>
    <property type="project" value="UniProtKB-SubCell"/>
</dbReference>
<organism evidence="14 15">
    <name type="scientific">Candidozyma auris</name>
    <name type="common">Yeast</name>
    <name type="synonym">Candida auris</name>
    <dbReference type="NCBI Taxonomy" id="498019"/>
    <lineage>
        <taxon>Eukaryota</taxon>
        <taxon>Fungi</taxon>
        <taxon>Dikarya</taxon>
        <taxon>Ascomycota</taxon>
        <taxon>Saccharomycotina</taxon>
        <taxon>Pichiomycetes</taxon>
        <taxon>Metschnikowiaceae</taxon>
        <taxon>Candidozyma</taxon>
    </lineage>
</organism>
<protein>
    <recommendedName>
        <fullName evidence="3">Mitochondrial intermembrane space import and assembly protein 40</fullName>
    </recommendedName>
    <alternativeName>
        <fullName evidence="11">Mitochondrial import inner membrane translocase TIM40</fullName>
    </alternativeName>
</protein>
<gene>
    <name evidence="14" type="ORF">QG37_02024</name>
</gene>
<feature type="domain" description="CHCH" evidence="13">
    <location>
        <begin position="84"/>
        <end position="120"/>
    </location>
</feature>
<dbReference type="AlphaFoldDB" id="A0A0L0P4B7"/>
<comment type="cofactor">
    <cofactor evidence="1">
        <name>Cu(2+)</name>
        <dbReference type="ChEBI" id="CHEBI:29036"/>
    </cofactor>
</comment>
<evidence type="ECO:0000256" key="2">
    <source>
        <dbReference type="ARBA" id="ARBA00004164"/>
    </source>
</evidence>
<keyword evidence="4" id="KW-0813">Transport</keyword>
<evidence type="ECO:0000256" key="10">
    <source>
        <dbReference type="ARBA" id="ARBA00023284"/>
    </source>
</evidence>
<accession>A0A0L0P4B7</accession>
<keyword evidence="7" id="KW-0811">Translocation</keyword>
<dbReference type="Pfam" id="PF06747">
    <property type="entry name" value="CHCH"/>
    <property type="match status" value="1"/>
</dbReference>
<sequence length="212" mass="22613">MFPITQVQNDVSEKAKELVNEAAEQTTAAKEEIKDAVKSSGDKTSDDKTASSNEPEEGQAAFNPETGEINWDCPCLGGMAHGPCGEEFKEAFSCFVYSETEPKGIDCIKKFEAMRTCFRQHPEHYKEELYDDEEVSSTDDDITSAGAAAGATDKVTIDVIPSEGPSHASSDEPSAAPSDDHNTAHVIPSEGPSLATSAEPSALPADPEQSKL</sequence>
<evidence type="ECO:0000256" key="7">
    <source>
        <dbReference type="ARBA" id="ARBA00023010"/>
    </source>
</evidence>
<keyword evidence="8" id="KW-0496">Mitochondrion</keyword>
<dbReference type="VEuPathDB" id="FungiDB:CJI97_003336"/>
<evidence type="ECO:0000256" key="8">
    <source>
        <dbReference type="ARBA" id="ARBA00023128"/>
    </source>
</evidence>
<dbReference type="InterPro" id="IPR039289">
    <property type="entry name" value="CHCHD4"/>
</dbReference>
<dbReference type="Gene3D" id="1.10.287.2900">
    <property type="match status" value="1"/>
</dbReference>
<feature type="region of interest" description="Disordered" evidence="12">
    <location>
        <begin position="1"/>
        <end position="67"/>
    </location>
</feature>
<name>A0A0L0P4B7_CANAR</name>
<dbReference type="VEuPathDB" id="FungiDB:QG37_02024"/>
<reference evidence="15" key="1">
    <citation type="journal article" date="2015" name="BMC Genomics">
        <title>Draft genome of a commonly misdiagnosed multidrug resistant pathogen Candida auris.</title>
        <authorList>
            <person name="Chatterjee S."/>
            <person name="Alampalli S.V."/>
            <person name="Nageshan R.K."/>
            <person name="Chettiar S.T."/>
            <person name="Joshi S."/>
            <person name="Tatu U.S."/>
        </authorList>
    </citation>
    <scope>NUCLEOTIDE SEQUENCE [LARGE SCALE GENOMIC DNA]</scope>
    <source>
        <strain evidence="15">6684</strain>
    </source>
</reference>
<dbReference type="VEuPathDB" id="FungiDB:CJJ07_000946"/>
<feature type="compositionally biased region" description="Low complexity" evidence="12">
    <location>
        <begin position="165"/>
        <end position="177"/>
    </location>
</feature>
<evidence type="ECO:0000256" key="3">
    <source>
        <dbReference type="ARBA" id="ARBA00013714"/>
    </source>
</evidence>
<feature type="compositionally biased region" description="Polar residues" evidence="12">
    <location>
        <begin position="1"/>
        <end position="10"/>
    </location>
</feature>